<proteinExistence type="predicted"/>
<dbReference type="VEuPathDB" id="TriTrypDB:TcG_04447"/>
<feature type="domain" description="Maestro/Maestro-like HEAT-repeats" evidence="5">
    <location>
        <begin position="1370"/>
        <end position="1647"/>
    </location>
</feature>
<dbReference type="VEuPathDB" id="TriTrypDB:TCDM_09731"/>
<dbReference type="VEuPathDB" id="TriTrypDB:C4B63_127g32"/>
<dbReference type="InterPro" id="IPR056282">
    <property type="entry name" value="MROH2B-like_N_HEAT"/>
</dbReference>
<dbReference type="Gene3D" id="1.25.10.10">
    <property type="entry name" value="Leucine-rich Repeat Variant"/>
    <property type="match status" value="3"/>
</dbReference>
<evidence type="ECO:0000259" key="2">
    <source>
        <dbReference type="Pfam" id="PF21047"/>
    </source>
</evidence>
<evidence type="ECO:0000259" key="5">
    <source>
        <dbReference type="Pfam" id="PF23227"/>
    </source>
</evidence>
<dbReference type="VEuPathDB" id="TriTrypDB:TcG_04448"/>
<dbReference type="VEuPathDB" id="TriTrypDB:TcCL_NonESM03467"/>
<reference evidence="6 7" key="1">
    <citation type="journal article" date="2018" name="Microb. Genom.">
        <title>Expanding an expanded genome: long-read sequencing of Trypanosoma cruzi.</title>
        <authorList>
            <person name="Berna L."/>
            <person name="Rodriguez M."/>
            <person name="Chiribao M.L."/>
            <person name="Parodi-Talice A."/>
            <person name="Pita S."/>
            <person name="Rijo G."/>
            <person name="Alvarez-Valin F."/>
            <person name="Robello C."/>
        </authorList>
    </citation>
    <scope>NUCLEOTIDE SEQUENCE [LARGE SCALE GENOMIC DNA]</scope>
    <source>
        <strain evidence="6 7">Dm28c</strain>
    </source>
</reference>
<evidence type="ECO:0000259" key="3">
    <source>
        <dbReference type="Pfam" id="PF23210"/>
    </source>
</evidence>
<dbReference type="VEuPathDB" id="TriTrypDB:TcCLB.509911.120"/>
<dbReference type="InterPro" id="IPR055408">
    <property type="entry name" value="HEAT_MROH2B-like"/>
</dbReference>
<dbReference type="Pfam" id="PF21047">
    <property type="entry name" value="HEAT_Maestro"/>
    <property type="match status" value="1"/>
</dbReference>
<dbReference type="PANTHER" id="PTHR23120">
    <property type="entry name" value="MAESTRO-RELATED HEAT DOMAIN-CONTAINING"/>
    <property type="match status" value="1"/>
</dbReference>
<accession>A0A2V2UQE7</accession>
<evidence type="ECO:0000259" key="4">
    <source>
        <dbReference type="Pfam" id="PF23221"/>
    </source>
</evidence>
<gene>
    <name evidence="6" type="ORF">C4B63_127g32</name>
</gene>
<dbReference type="Pfam" id="PF23221">
    <property type="entry name" value="HEAT_MROH2B_1st"/>
    <property type="match status" value="1"/>
</dbReference>
<dbReference type="InterPro" id="IPR055406">
    <property type="entry name" value="HEAT_Maestro"/>
</dbReference>
<keyword evidence="1" id="KW-0677">Repeat</keyword>
<name>A0A2V2UQE7_TRYCR</name>
<dbReference type="VEuPathDB" id="TriTrypDB:Tc_MARK_1522"/>
<dbReference type="VEuPathDB" id="TriTrypDB:TCDM_09732"/>
<dbReference type="SUPFAM" id="SSF48371">
    <property type="entry name" value="ARM repeat"/>
    <property type="match status" value="2"/>
</dbReference>
<comment type="caution">
    <text evidence="6">The sequence shown here is derived from an EMBL/GenBank/DDBJ whole genome shotgun (WGS) entry which is preliminary data.</text>
</comment>
<dbReference type="VEuPathDB" id="TriTrypDB:Tc_MARK_1521"/>
<dbReference type="VEuPathDB" id="TriTrypDB:TCSYLVIO_002761"/>
<dbReference type="VEuPathDB" id="TriTrypDB:TcYC6_0103800"/>
<dbReference type="VEuPathDB" id="TriTrypDB:TcBrA4_0120710"/>
<dbReference type="VEuPathDB" id="TriTrypDB:C3747_103g121"/>
<dbReference type="VEuPathDB" id="TriTrypDB:ECC02_006757"/>
<dbReference type="Proteomes" id="UP000246121">
    <property type="component" value="Unassembled WGS sequence"/>
</dbReference>
<dbReference type="PANTHER" id="PTHR23120:SF0">
    <property type="entry name" value="MAESTRO HEAT-LIKE REPEAT FAMILY MEMBER 1"/>
    <property type="match status" value="1"/>
</dbReference>
<evidence type="ECO:0000313" key="7">
    <source>
        <dbReference type="Proteomes" id="UP000246121"/>
    </source>
</evidence>
<feature type="domain" description="Maestro-like HEAT-repeats" evidence="2">
    <location>
        <begin position="946"/>
        <end position="1155"/>
    </location>
</feature>
<dbReference type="EMBL" id="PRFA01000127">
    <property type="protein sequence ID" value="PWU86294.1"/>
    <property type="molecule type" value="Genomic_DNA"/>
</dbReference>
<feature type="domain" description="MROH2B-like N-terminal HEAT-repeats" evidence="4">
    <location>
        <begin position="32"/>
        <end position="246"/>
    </location>
</feature>
<organism evidence="6 7">
    <name type="scientific">Trypanosoma cruzi</name>
    <dbReference type="NCBI Taxonomy" id="5693"/>
    <lineage>
        <taxon>Eukaryota</taxon>
        <taxon>Discoba</taxon>
        <taxon>Euglenozoa</taxon>
        <taxon>Kinetoplastea</taxon>
        <taxon>Metakinetoplastina</taxon>
        <taxon>Trypanosomatida</taxon>
        <taxon>Trypanosomatidae</taxon>
        <taxon>Trypanosoma</taxon>
        <taxon>Schizotrypanum</taxon>
    </lineage>
</organism>
<evidence type="ECO:0000313" key="6">
    <source>
        <dbReference type="EMBL" id="PWU86294.1"/>
    </source>
</evidence>
<dbReference type="InterPro" id="IPR016024">
    <property type="entry name" value="ARM-type_fold"/>
</dbReference>
<dbReference type="VEuPathDB" id="TriTrypDB:TcCLB.507389.30"/>
<sequence>MKTAAEHCLAALIDSVGSGGPIFRREAIGAIAKLSENGTSAVLRFCVTWLNEHGASSTPAIQRCGVVCAMATIVGGVGDEELSTREAIALLQCGIREMTVNSDLTSELSQEALRLVVGLCVMFPAEGCRELLSSLGDNTLPHFYVLLAISHLAEKVPERILPYIKEFLTRLLPPLGIARQDNHRMLLSRACGSLAEALLKMRFDARSPLEEYNDLMYSTLNFFLGDYSRSNERRVRTLVVYAVGCVFGVCGDEKRMELAGKVAPLVIYGVRREKGHNVLFPLRGLAGFFSYVTDGVRSSLRPFVEGTLQAIMQTLEHLGTEDVETKEEIFAVIMAISDSFVSEVLAYLSAFLEAKKELHLRCAAVSILRMLVLQSRNQKLFLQPFVNDIVATVKLALGSHEVSMVRRAVVECILTICSSEADFASAVGYSDMLSYLIRCASLHDDVDEGLIAVRDISRNGLILLASSKGALDSQLWPFIFEHMREYPAKPFLLCAFSAICNVITQLASRISHNSSCFYVDFSRHVNVPSPGMLVSVFLSQSMLIGFYRVEELLTILEAALSVAPLIDDPYAQSVEEGGGAAMPITELWSTFIPGLQQLLTAEPARGVWEVEVERLVDKTLKVKQSEEWAMHLTTECLSLLQAYQQDARMFRSALIIVGIGCSRTASRDLIASAVETAVNASNHDDPEHVIGLAKCLGYVAKKHVDTTLETLCRLAKGAEKRSFFHSRDKTKRVFVEGSRSVAAVGFGYACKCMEIAALPSRLDTVVFPSLLTLLREGHTPQCQISLFEGCRLVGTAIARLDSYFFKCRDEFILSFVRFLQMTSKKKTKEETHPTAFAALESIVSCTLLPPLGDNGTAALIEFVKISVSECHMVNAEKDVNVTNLFVQILRHRDCRYAMRMLEELTPLTVLENDGARCLAVKLVVTVLAVCRASRESGADGSAEQPNTLVSMGYILGRLVPRMMDRCPSVRMEAANGIVSGIQKARLFMENPQPMEEAVTEEILKLGKRAHAFVDDGTLSSEKEAVSVVKSMCTILAQQLQQREDTTALIKALLFNSIFDTQKYAATGACITMHGLIRGCGGVLDASDVREVFDGLIAALQRDNLPEQVRSGVQTSIRNLTRHHVAPCFVALLSSQLPHSEAVINSFGAIANDTTLGEFLVQHILDFVLSSPTTIAAAPTANKPSGLQVISPIVLSAVCAVGWVAQTDRGASVCRNHRASLYMAIVLHLSVCHRMNDHDAVVMSGTALKHVTCGTVDDVTVVRFDRYGWKNFFEKQKYLLAIAEAVRYWCREGLGDSNEMDRGKAADADGRFPMEPAEPTQLTHELAKFMLPYCSHVSPTHRKAAACVCSELIAYALGDEELVRSLVTALLSMTGCDEEAETRETIIGGMANILVHPYASVHGFVPPILSATLACMEQQHTSLAAKSMDIVALFAEVLEDKSFINGSFVTIATKLRSFFEHDDAQLRAKSFDCLRRFYSLAHRGILERASVNQNVFPYVIPMLIHLGEHDMTVSTAAKAALHECLTFISVFQHEAGEQIVRMLSKPQMHTDRETDIDDIYDDVASTWVSHFHGMTREYVLQAVTFTRSPNEALRQSAARILGAFIRCIPRMDLSRCGVEQVSASLVELVGTGEKSEIVRVAAARAIGCFASI</sequence>
<dbReference type="InterPro" id="IPR045206">
    <property type="entry name" value="Maestro_heat-like_prot"/>
</dbReference>
<evidence type="ECO:0000256" key="1">
    <source>
        <dbReference type="ARBA" id="ARBA00022737"/>
    </source>
</evidence>
<dbReference type="InterPro" id="IPR011989">
    <property type="entry name" value="ARM-like"/>
</dbReference>
<protein>
    <submittedName>
        <fullName evidence="6">Uncharacterized protein</fullName>
    </submittedName>
</protein>
<dbReference type="Pfam" id="PF23210">
    <property type="entry name" value="HEAT_Maestro_2"/>
    <property type="match status" value="1"/>
</dbReference>
<dbReference type="VEuPathDB" id="TriTrypDB:TcBrA4_0120720"/>
<dbReference type="Pfam" id="PF23227">
    <property type="entry name" value="HEAT_MROH2B_C"/>
    <property type="match status" value="1"/>
</dbReference>
<feature type="domain" description="MROH2B-like HEAT-repeats" evidence="3">
    <location>
        <begin position="322"/>
        <end position="873"/>
    </location>
</feature>
<dbReference type="InterPro" id="IPR048465">
    <property type="entry name" value="Maestro-like_HEAT"/>
</dbReference>
<dbReference type="GO" id="GO:0005737">
    <property type="term" value="C:cytoplasm"/>
    <property type="evidence" value="ECO:0007669"/>
    <property type="project" value="TreeGrafter"/>
</dbReference>
<dbReference type="VEuPathDB" id="TriTrypDB:TCSYLVIO_002760"/>